<protein>
    <submittedName>
        <fullName evidence="2">Uncharacterized protein</fullName>
    </submittedName>
</protein>
<evidence type="ECO:0000313" key="3">
    <source>
        <dbReference type="Proteomes" id="UP001415857"/>
    </source>
</evidence>
<accession>A0AAP0S5J8</accession>
<organism evidence="2 3">
    <name type="scientific">Liquidambar formosana</name>
    <name type="common">Formosan gum</name>
    <dbReference type="NCBI Taxonomy" id="63359"/>
    <lineage>
        <taxon>Eukaryota</taxon>
        <taxon>Viridiplantae</taxon>
        <taxon>Streptophyta</taxon>
        <taxon>Embryophyta</taxon>
        <taxon>Tracheophyta</taxon>
        <taxon>Spermatophyta</taxon>
        <taxon>Magnoliopsida</taxon>
        <taxon>eudicotyledons</taxon>
        <taxon>Gunneridae</taxon>
        <taxon>Pentapetalae</taxon>
        <taxon>Saxifragales</taxon>
        <taxon>Altingiaceae</taxon>
        <taxon>Liquidambar</taxon>
    </lineage>
</organism>
<keyword evidence="3" id="KW-1185">Reference proteome</keyword>
<proteinExistence type="predicted"/>
<dbReference type="AlphaFoldDB" id="A0AAP0S5J8"/>
<comment type="caution">
    <text evidence="2">The sequence shown here is derived from an EMBL/GenBank/DDBJ whole genome shotgun (WGS) entry which is preliminary data.</text>
</comment>
<evidence type="ECO:0000313" key="2">
    <source>
        <dbReference type="EMBL" id="KAK9288166.1"/>
    </source>
</evidence>
<feature type="compositionally biased region" description="Acidic residues" evidence="1">
    <location>
        <begin position="56"/>
        <end position="69"/>
    </location>
</feature>
<sequence>MDQQPWWRHNSNDIADEGEQIEQPMVAFRNGGLDVKRDTRLQRPNLDGGDRGGDGVVEEEEGGGEGEEDIGGKGRREVDSERRRKRKRTPKDWREVKRWTGVLPLLCAISGHF</sequence>
<feature type="region of interest" description="Disordered" evidence="1">
    <location>
        <begin position="1"/>
        <end position="93"/>
    </location>
</feature>
<name>A0AAP0S5J8_LIQFO</name>
<dbReference type="EMBL" id="JBBPBK010000003">
    <property type="protein sequence ID" value="KAK9288166.1"/>
    <property type="molecule type" value="Genomic_DNA"/>
</dbReference>
<feature type="compositionally biased region" description="Basic and acidic residues" evidence="1">
    <location>
        <begin position="70"/>
        <end position="82"/>
    </location>
</feature>
<gene>
    <name evidence="2" type="ORF">L1049_016615</name>
</gene>
<reference evidence="2 3" key="1">
    <citation type="journal article" date="2024" name="Plant J.">
        <title>Genome sequences and population genomics reveal climatic adaptation and genomic divergence between two closely related sweetgum species.</title>
        <authorList>
            <person name="Xu W.Q."/>
            <person name="Ren C.Q."/>
            <person name="Zhang X.Y."/>
            <person name="Comes H.P."/>
            <person name="Liu X.H."/>
            <person name="Li Y.G."/>
            <person name="Kettle C.J."/>
            <person name="Jalonen R."/>
            <person name="Gaisberger H."/>
            <person name="Ma Y.Z."/>
            <person name="Qiu Y.X."/>
        </authorList>
    </citation>
    <scope>NUCLEOTIDE SEQUENCE [LARGE SCALE GENOMIC DNA]</scope>
    <source>
        <strain evidence="2">Hangzhou</strain>
    </source>
</reference>
<dbReference type="Proteomes" id="UP001415857">
    <property type="component" value="Unassembled WGS sequence"/>
</dbReference>
<evidence type="ECO:0000256" key="1">
    <source>
        <dbReference type="SAM" id="MobiDB-lite"/>
    </source>
</evidence>